<reference evidence="2 3" key="1">
    <citation type="submission" date="2020-08" db="EMBL/GenBank/DDBJ databases">
        <title>A Genomic Blueprint of the Chicken Gut Microbiome.</title>
        <authorList>
            <person name="Gilroy R."/>
            <person name="Ravi A."/>
            <person name="Getino M."/>
            <person name="Pursley I."/>
            <person name="Horton D.L."/>
            <person name="Alikhan N.-F."/>
            <person name="Baker D."/>
            <person name="Gharbi K."/>
            <person name="Hall N."/>
            <person name="Watson M."/>
            <person name="Adriaenssens E.M."/>
            <person name="Foster-Nyarko E."/>
            <person name="Jarju S."/>
            <person name="Secka A."/>
            <person name="Antonio M."/>
            <person name="Oren A."/>
            <person name="Chaudhuri R."/>
            <person name="La Ragione R.M."/>
            <person name="Hildebrand F."/>
            <person name="Pallen M.J."/>
        </authorList>
    </citation>
    <scope>NUCLEOTIDE SEQUENCE [LARGE SCALE GENOMIC DNA]</scope>
    <source>
        <strain evidence="2 3">Sa2CVA6</strain>
    </source>
</reference>
<accession>A0ABR8S8A4</accession>
<keyword evidence="3" id="KW-1185">Reference proteome</keyword>
<dbReference type="InterPro" id="IPR036390">
    <property type="entry name" value="WH_DNA-bd_sf"/>
</dbReference>
<feature type="compositionally biased region" description="Polar residues" evidence="1">
    <location>
        <begin position="7"/>
        <end position="18"/>
    </location>
</feature>
<dbReference type="Proteomes" id="UP000634919">
    <property type="component" value="Unassembled WGS sequence"/>
</dbReference>
<sequence length="142" mass="15184">MPEPTAVNASAPAQSSPTDALPDSHDSAPVKLRFRTRVLKGDSIPVGPGKIALLLAVDECRSISAAAKLQGMSYRRAWLLIDEMNRTLKAPVISTAKGGANGGGSILTDFGQELVDLYTNIDKRAYEACKTDIQRLLSMVMP</sequence>
<dbReference type="InterPro" id="IPR051815">
    <property type="entry name" value="Molybdate_resp_trans_reg"/>
</dbReference>
<dbReference type="EMBL" id="JACSQK010000001">
    <property type="protein sequence ID" value="MBD7959324.1"/>
    <property type="molecule type" value="Genomic_DNA"/>
</dbReference>
<dbReference type="PANTHER" id="PTHR30432">
    <property type="entry name" value="TRANSCRIPTIONAL REGULATOR MODE"/>
    <property type="match status" value="1"/>
</dbReference>
<gene>
    <name evidence="2" type="ORF">H9646_02430</name>
</gene>
<evidence type="ECO:0000256" key="1">
    <source>
        <dbReference type="SAM" id="MobiDB-lite"/>
    </source>
</evidence>
<proteinExistence type="predicted"/>
<dbReference type="Gene3D" id="1.10.10.10">
    <property type="entry name" value="Winged helix-like DNA-binding domain superfamily/Winged helix DNA-binding domain"/>
    <property type="match status" value="1"/>
</dbReference>
<dbReference type="RefSeq" id="WP_191721719.1">
    <property type="nucleotide sequence ID" value="NZ_JACSQK010000001.1"/>
</dbReference>
<comment type="caution">
    <text evidence="2">The sequence shown here is derived from an EMBL/GenBank/DDBJ whole genome shotgun (WGS) entry which is preliminary data.</text>
</comment>
<name>A0ABR8S8A4_9BURK</name>
<protein>
    <submittedName>
        <fullName evidence="2">Winged helix-turn-helix domain-containing protein</fullName>
    </submittedName>
</protein>
<evidence type="ECO:0000313" key="3">
    <source>
        <dbReference type="Proteomes" id="UP000634919"/>
    </source>
</evidence>
<feature type="region of interest" description="Disordered" evidence="1">
    <location>
        <begin position="1"/>
        <end position="27"/>
    </location>
</feature>
<dbReference type="SUPFAM" id="SSF46785">
    <property type="entry name" value="Winged helix' DNA-binding domain"/>
    <property type="match status" value="1"/>
</dbReference>
<dbReference type="InterPro" id="IPR036388">
    <property type="entry name" value="WH-like_DNA-bd_sf"/>
</dbReference>
<organism evidence="2 3">
    <name type="scientific">Comamonas avium</name>
    <dbReference type="NCBI Taxonomy" id="2762231"/>
    <lineage>
        <taxon>Bacteria</taxon>
        <taxon>Pseudomonadati</taxon>
        <taxon>Pseudomonadota</taxon>
        <taxon>Betaproteobacteria</taxon>
        <taxon>Burkholderiales</taxon>
        <taxon>Comamonadaceae</taxon>
        <taxon>Comamonas</taxon>
    </lineage>
</organism>
<dbReference type="PANTHER" id="PTHR30432:SF1">
    <property type="entry name" value="DNA-BINDING TRANSCRIPTIONAL DUAL REGULATOR MODE"/>
    <property type="match status" value="1"/>
</dbReference>
<evidence type="ECO:0000313" key="2">
    <source>
        <dbReference type="EMBL" id="MBD7959324.1"/>
    </source>
</evidence>